<feature type="transmembrane region" description="Helical" evidence="2">
    <location>
        <begin position="65"/>
        <end position="85"/>
    </location>
</feature>
<evidence type="ECO:0000256" key="1">
    <source>
        <dbReference type="ARBA" id="ARBA00005801"/>
    </source>
</evidence>
<protein>
    <submittedName>
        <fullName evidence="4">Peptidase A24</fullName>
    </submittedName>
</protein>
<evidence type="ECO:0000259" key="3">
    <source>
        <dbReference type="Pfam" id="PF01478"/>
    </source>
</evidence>
<proteinExistence type="inferred from homology"/>
<dbReference type="AlphaFoldDB" id="A0A2N4TQF3"/>
<keyword evidence="2" id="KW-1133">Transmembrane helix</keyword>
<reference evidence="4 5" key="1">
    <citation type="submission" date="2017-12" db="EMBL/GenBank/DDBJ databases">
        <title>Draft genome sequence of Ralstonia pickettii 52.</title>
        <authorList>
            <person name="Zheng B."/>
        </authorList>
    </citation>
    <scope>NUCLEOTIDE SEQUENCE [LARGE SCALE GENOMIC DNA]</scope>
    <source>
        <strain evidence="4 5">52</strain>
    </source>
</reference>
<dbReference type="Gene3D" id="1.20.120.1220">
    <property type="match status" value="1"/>
</dbReference>
<evidence type="ECO:0000313" key="4">
    <source>
        <dbReference type="EMBL" id="PLC41928.1"/>
    </source>
</evidence>
<feature type="transmembrane region" description="Helical" evidence="2">
    <location>
        <begin position="12"/>
        <end position="30"/>
    </location>
</feature>
<sequence>MLDRWYGQADTAGWASVVVLAVLAITWDFRARRVPNWLVAAGVVLSIVLIKLGGVEALAYDWQDFWLGGVIAFACFLPLYMLGWMGAGDVKFFTVAGLLAGWHGLVAVWLVSSLIAGLHGLAILMLRQFDVSSPSAWLAMRMCPALERWDAAQAGRRGIPYAAYMAIGLLSLPWVPATMRMPWLPGM</sequence>
<feature type="transmembrane region" description="Helical" evidence="2">
    <location>
        <begin position="37"/>
        <end position="59"/>
    </location>
</feature>
<gene>
    <name evidence="4" type="ORF">C0Q88_15075</name>
</gene>
<dbReference type="GO" id="GO:0006465">
    <property type="term" value="P:signal peptide processing"/>
    <property type="evidence" value="ECO:0007669"/>
    <property type="project" value="TreeGrafter"/>
</dbReference>
<keyword evidence="2" id="KW-0812">Transmembrane</keyword>
<accession>A0A2N4TQF3</accession>
<dbReference type="InterPro" id="IPR050882">
    <property type="entry name" value="Prepilin_peptidase/N-MTase"/>
</dbReference>
<feature type="transmembrane region" description="Helical" evidence="2">
    <location>
        <begin position="161"/>
        <end position="179"/>
    </location>
</feature>
<dbReference type="OrthoDB" id="5953125at2"/>
<keyword evidence="2" id="KW-0472">Membrane</keyword>
<dbReference type="GO" id="GO:0004190">
    <property type="term" value="F:aspartic-type endopeptidase activity"/>
    <property type="evidence" value="ECO:0007669"/>
    <property type="project" value="InterPro"/>
</dbReference>
<comment type="caution">
    <text evidence="4">The sequence shown here is derived from an EMBL/GenBank/DDBJ whole genome shotgun (WGS) entry which is preliminary data.</text>
</comment>
<comment type="similarity">
    <text evidence="1">Belongs to the peptidase A24 family.</text>
</comment>
<organism evidence="4 5">
    <name type="scientific">Ralstonia pickettii</name>
    <name type="common">Burkholderia pickettii</name>
    <dbReference type="NCBI Taxonomy" id="329"/>
    <lineage>
        <taxon>Bacteria</taxon>
        <taxon>Pseudomonadati</taxon>
        <taxon>Pseudomonadota</taxon>
        <taxon>Betaproteobacteria</taxon>
        <taxon>Burkholderiales</taxon>
        <taxon>Burkholderiaceae</taxon>
        <taxon>Ralstonia</taxon>
    </lineage>
</organism>
<feature type="domain" description="Prepilin type IV endopeptidase peptidase" evidence="3">
    <location>
        <begin position="18"/>
        <end position="120"/>
    </location>
</feature>
<dbReference type="GO" id="GO:0005886">
    <property type="term" value="C:plasma membrane"/>
    <property type="evidence" value="ECO:0007669"/>
    <property type="project" value="TreeGrafter"/>
</dbReference>
<dbReference type="PANTHER" id="PTHR30487:SF0">
    <property type="entry name" value="PREPILIN LEADER PEPTIDASE_N-METHYLTRANSFERASE-RELATED"/>
    <property type="match status" value="1"/>
</dbReference>
<evidence type="ECO:0000256" key="2">
    <source>
        <dbReference type="SAM" id="Phobius"/>
    </source>
</evidence>
<dbReference type="Pfam" id="PF01478">
    <property type="entry name" value="Peptidase_A24"/>
    <property type="match status" value="1"/>
</dbReference>
<dbReference type="EMBL" id="PKQE01000003">
    <property type="protein sequence ID" value="PLC41928.1"/>
    <property type="molecule type" value="Genomic_DNA"/>
</dbReference>
<dbReference type="Proteomes" id="UP000234456">
    <property type="component" value="Unassembled WGS sequence"/>
</dbReference>
<evidence type="ECO:0000313" key="5">
    <source>
        <dbReference type="Proteomes" id="UP000234456"/>
    </source>
</evidence>
<dbReference type="InterPro" id="IPR000045">
    <property type="entry name" value="Prepilin_IV_endopep_pep"/>
</dbReference>
<name>A0A2N4TQF3_RALPI</name>
<dbReference type="PANTHER" id="PTHR30487">
    <property type="entry name" value="TYPE 4 PREPILIN-LIKE PROTEINS LEADER PEPTIDE-PROCESSING ENZYME"/>
    <property type="match status" value="1"/>
</dbReference>